<feature type="region of interest" description="Disordered" evidence="3">
    <location>
        <begin position="418"/>
        <end position="443"/>
    </location>
</feature>
<reference evidence="4 5" key="1">
    <citation type="submission" date="2015-07" db="EMBL/GenBank/DDBJ databases">
        <title>High-quality genome of monoxenous trypanosomatid Leptomonas pyrrhocoris.</title>
        <authorList>
            <person name="Flegontov P."/>
            <person name="Butenko A."/>
            <person name="Firsov S."/>
            <person name="Vlcek C."/>
            <person name="Logacheva M.D."/>
            <person name="Field M."/>
            <person name="Filatov D."/>
            <person name="Flegontova O."/>
            <person name="Gerasimov E."/>
            <person name="Jackson A.P."/>
            <person name="Kelly S."/>
            <person name="Opperdoes F."/>
            <person name="O'Reilly A."/>
            <person name="Votypka J."/>
            <person name="Yurchenko V."/>
            <person name="Lukes J."/>
        </authorList>
    </citation>
    <scope>NUCLEOTIDE SEQUENCE [LARGE SCALE GENOMIC DNA]</scope>
    <source>
        <strain evidence="4">H10</strain>
    </source>
</reference>
<feature type="compositionally biased region" description="Low complexity" evidence="3">
    <location>
        <begin position="49"/>
        <end position="78"/>
    </location>
</feature>
<dbReference type="OMA" id="AQTIHDT"/>
<dbReference type="EMBL" id="LGTL01000019">
    <property type="protein sequence ID" value="KPA76638.1"/>
    <property type="molecule type" value="Genomic_DNA"/>
</dbReference>
<evidence type="ECO:0000313" key="5">
    <source>
        <dbReference type="Proteomes" id="UP000037923"/>
    </source>
</evidence>
<organism evidence="4 5">
    <name type="scientific">Leptomonas pyrrhocoris</name>
    <name type="common">Firebug parasite</name>
    <dbReference type="NCBI Taxonomy" id="157538"/>
    <lineage>
        <taxon>Eukaryota</taxon>
        <taxon>Discoba</taxon>
        <taxon>Euglenozoa</taxon>
        <taxon>Kinetoplastea</taxon>
        <taxon>Metakinetoplastina</taxon>
        <taxon>Trypanosomatida</taxon>
        <taxon>Trypanosomatidae</taxon>
        <taxon>Leishmaniinae</taxon>
        <taxon>Leptomonas</taxon>
    </lineage>
</organism>
<dbReference type="PANTHER" id="PTHR13183">
    <property type="entry name" value="AXONEMAL INNER ARM DYNEIN LIGHT CHAIN 28"/>
    <property type="match status" value="1"/>
</dbReference>
<dbReference type="GO" id="GO:0005930">
    <property type="term" value="C:axoneme"/>
    <property type="evidence" value="ECO:0007669"/>
    <property type="project" value="TreeGrafter"/>
</dbReference>
<dbReference type="VEuPathDB" id="TriTrypDB:LpyrH10_19_0450"/>
<dbReference type="RefSeq" id="XP_015655077.1">
    <property type="nucleotide sequence ID" value="XM_015806155.1"/>
</dbReference>
<feature type="coiled-coil region" evidence="2">
    <location>
        <begin position="340"/>
        <end position="381"/>
    </location>
</feature>
<dbReference type="Pfam" id="PF10211">
    <property type="entry name" value="Ax_dynein_light"/>
    <property type="match status" value="1"/>
</dbReference>
<sequence length="443" mass="46862">MDGVALFAPLLQLNPPVLVRTNGDAGVIDVAALRRAGGGSTSNGGGGACTSTSSRTSPAPTRKASTATSNSRSTAVASLAARKLHEAKSTARQVSRTGDVPPRAHTTEMPGRRKESMGTQQKAAHAVNGGPRAADRSSCGATGSAPPSPTAAAGRGVAAQPPPTAGLTPFTNEEDPSTPAVTAVAAAAASPGDQNLLFNLPYLMRHIQDTGALLDTLFPLQLPQRLANDGSGSGNEEEAAATEMVSVQTVSAAPASREAVIALHATLRARLEARRARPTGLCGIRRSVYADLFSELVRQVTIEEPARGLLLARVRENEEHALQVHAALLRESENFVAGKLLQETQSVTALMKRLSELREEKKQLEVRKHDLHDERQKLEQLFDEQRQIRKVQQQDELNYLRRANQQLSLRLKMETERASVGDGNGGAEESAVVASSSALVAAS</sequence>
<dbReference type="InterPro" id="IPR019347">
    <property type="entry name" value="Axonemal_dynein_light_chain"/>
</dbReference>
<dbReference type="Proteomes" id="UP000037923">
    <property type="component" value="Unassembled WGS sequence"/>
</dbReference>
<dbReference type="GeneID" id="26907780"/>
<dbReference type="PANTHER" id="PTHR13183:SF3">
    <property type="entry name" value="KDA INNER DYNEIN ARM LIGHT CHAIN, AXONEMAL, PUTATIVE-RELATED"/>
    <property type="match status" value="1"/>
</dbReference>
<evidence type="ECO:0000256" key="2">
    <source>
        <dbReference type="SAM" id="Coils"/>
    </source>
</evidence>
<protein>
    <submittedName>
        <fullName evidence="4">Putative 33 kDa inner dynein arm light chain axonemal</fullName>
    </submittedName>
</protein>
<dbReference type="RefSeq" id="XP_015655076.1">
    <property type="nucleotide sequence ID" value="XM_015806154.1"/>
</dbReference>
<dbReference type="GO" id="GO:0045504">
    <property type="term" value="F:dynein heavy chain binding"/>
    <property type="evidence" value="ECO:0007669"/>
    <property type="project" value="TreeGrafter"/>
</dbReference>
<dbReference type="EMBL" id="LGTL01000019">
    <property type="protein sequence ID" value="KPA76637.1"/>
    <property type="molecule type" value="Genomic_DNA"/>
</dbReference>
<feature type="compositionally biased region" description="Low complexity" evidence="3">
    <location>
        <begin position="140"/>
        <end position="154"/>
    </location>
</feature>
<feature type="region of interest" description="Disordered" evidence="3">
    <location>
        <begin position="36"/>
        <end position="181"/>
    </location>
</feature>
<dbReference type="OrthoDB" id="273640at2759"/>
<name>A0A0M9FV82_LEPPY</name>
<feature type="compositionally biased region" description="Gly residues" evidence="3">
    <location>
        <begin position="36"/>
        <end position="48"/>
    </location>
</feature>
<keyword evidence="1 2" id="KW-0175">Coiled coil</keyword>
<accession>A0A0M9FV82</accession>
<dbReference type="AlphaFoldDB" id="A0A0M9FV82"/>
<feature type="compositionally biased region" description="Low complexity" evidence="3">
    <location>
        <begin position="430"/>
        <end position="443"/>
    </location>
</feature>
<keyword evidence="5" id="KW-1185">Reference proteome</keyword>
<gene>
    <name evidence="4" type="ORF">ABB37_07494</name>
</gene>
<evidence type="ECO:0000313" key="4">
    <source>
        <dbReference type="EMBL" id="KPA76637.1"/>
    </source>
</evidence>
<comment type="caution">
    <text evidence="4">The sequence shown here is derived from an EMBL/GenBank/DDBJ whole genome shotgun (WGS) entry which is preliminary data.</text>
</comment>
<evidence type="ECO:0000256" key="3">
    <source>
        <dbReference type="SAM" id="MobiDB-lite"/>
    </source>
</evidence>
<proteinExistence type="predicted"/>
<evidence type="ECO:0000256" key="1">
    <source>
        <dbReference type="ARBA" id="ARBA00023054"/>
    </source>
</evidence>